<proteinExistence type="predicted"/>
<dbReference type="Gramene" id="Al_scaffold_0008_1115">
    <property type="protein sequence ID" value="Al_scaffold_0008_1115"/>
    <property type="gene ID" value="Al_scaffold_0008_1115"/>
</dbReference>
<dbReference type="eggNOG" id="ENOG502QQXP">
    <property type="taxonomic scope" value="Eukaryota"/>
</dbReference>
<feature type="compositionally biased region" description="Low complexity" evidence="1">
    <location>
        <begin position="78"/>
        <end position="94"/>
    </location>
</feature>
<dbReference type="InterPro" id="IPR009605">
    <property type="entry name" value="DUF1216"/>
</dbReference>
<organism evidence="4">
    <name type="scientific">Arabidopsis lyrata subsp. lyrata</name>
    <name type="common">Lyre-leaved rock-cress</name>
    <dbReference type="NCBI Taxonomy" id="81972"/>
    <lineage>
        <taxon>Eukaryota</taxon>
        <taxon>Viridiplantae</taxon>
        <taxon>Streptophyta</taxon>
        <taxon>Embryophyta</taxon>
        <taxon>Tracheophyta</taxon>
        <taxon>Spermatophyta</taxon>
        <taxon>Magnoliopsida</taxon>
        <taxon>eudicotyledons</taxon>
        <taxon>Gunneridae</taxon>
        <taxon>Pentapetalae</taxon>
        <taxon>rosids</taxon>
        <taxon>malvids</taxon>
        <taxon>Brassicales</taxon>
        <taxon>Brassicaceae</taxon>
        <taxon>Camelineae</taxon>
        <taxon>Arabidopsis</taxon>
    </lineage>
</organism>
<evidence type="ECO:0000313" key="4">
    <source>
        <dbReference type="Proteomes" id="UP000008694"/>
    </source>
</evidence>
<feature type="compositionally biased region" description="Low complexity" evidence="1">
    <location>
        <begin position="61"/>
        <end position="70"/>
    </location>
</feature>
<reference evidence="4" key="1">
    <citation type="journal article" date="2011" name="Nat. Genet.">
        <title>The Arabidopsis lyrata genome sequence and the basis of rapid genome size change.</title>
        <authorList>
            <person name="Hu T.T."/>
            <person name="Pattyn P."/>
            <person name="Bakker E.G."/>
            <person name="Cao J."/>
            <person name="Cheng J.-F."/>
            <person name="Clark R.M."/>
            <person name="Fahlgren N."/>
            <person name="Fawcett J.A."/>
            <person name="Grimwood J."/>
            <person name="Gundlach H."/>
            <person name="Haberer G."/>
            <person name="Hollister J.D."/>
            <person name="Ossowski S."/>
            <person name="Ottilar R.P."/>
            <person name="Salamov A.A."/>
            <person name="Schneeberger K."/>
            <person name="Spannagl M."/>
            <person name="Wang X."/>
            <person name="Yang L."/>
            <person name="Nasrallah M.E."/>
            <person name="Bergelson J."/>
            <person name="Carrington J.C."/>
            <person name="Gaut B.S."/>
            <person name="Schmutz J."/>
            <person name="Mayer K.F.X."/>
            <person name="Van de Peer Y."/>
            <person name="Grigoriev I.V."/>
            <person name="Nordborg M."/>
            <person name="Weigel D."/>
            <person name="Guo Y.-L."/>
        </authorList>
    </citation>
    <scope>NUCLEOTIDE SEQUENCE [LARGE SCALE GENOMIC DNA]</scope>
    <source>
        <strain evidence="4">cv. MN47</strain>
    </source>
</reference>
<dbReference type="HOGENOM" id="CLU_2029878_0_0_1"/>
<feature type="region of interest" description="Disordered" evidence="1">
    <location>
        <begin position="61"/>
        <end position="100"/>
    </location>
</feature>
<dbReference type="Proteomes" id="UP000008694">
    <property type="component" value="Unassembled WGS sequence"/>
</dbReference>
<gene>
    <name evidence="3" type="ORF">ARALYDRAFT_684295</name>
</gene>
<sequence>MEIINTFKFTRSVAGKIIGGRKKEEGEESMKLTTQQQKEIKEGILKWETVITRITNTIVVSTTNSSSMENSTRRKRSSSGSISKSSGSFNSGNTLTDTTGKAVPYLGFETMVYGLSSFRIVN</sequence>
<dbReference type="EMBL" id="GL348720">
    <property type="protein sequence ID" value="EFH41911.1"/>
    <property type="molecule type" value="Genomic_DNA"/>
</dbReference>
<accession>D7MM38</accession>
<dbReference type="Pfam" id="PF06746">
    <property type="entry name" value="DUF1216"/>
    <property type="match status" value="1"/>
</dbReference>
<protein>
    <submittedName>
        <fullName evidence="3">Predicted protein</fullName>
    </submittedName>
</protein>
<evidence type="ECO:0000256" key="1">
    <source>
        <dbReference type="SAM" id="MobiDB-lite"/>
    </source>
</evidence>
<keyword evidence="4" id="KW-1185">Reference proteome</keyword>
<feature type="domain" description="DUF1216" evidence="2">
    <location>
        <begin position="1"/>
        <end position="73"/>
    </location>
</feature>
<evidence type="ECO:0000313" key="3">
    <source>
        <dbReference type="EMBL" id="EFH41911.1"/>
    </source>
</evidence>
<name>D7MM38_ARALL</name>
<evidence type="ECO:0000259" key="2">
    <source>
        <dbReference type="Pfam" id="PF06746"/>
    </source>
</evidence>
<dbReference type="AlphaFoldDB" id="D7MM38"/>